<dbReference type="PANTHER" id="PTHR24567:SF68">
    <property type="entry name" value="DNA-BINDING TRANSCRIPTIONAL DUAL REGULATOR CRP"/>
    <property type="match status" value="1"/>
</dbReference>
<reference evidence="5 6" key="1">
    <citation type="submission" date="2020-02" db="EMBL/GenBank/DDBJ databases">
        <authorList>
            <person name="Zhang X.-Y."/>
        </authorList>
    </citation>
    <scope>NUCLEOTIDE SEQUENCE [LARGE SCALE GENOMIC DNA]</scope>
    <source>
        <strain evidence="5 6">C33</strain>
    </source>
</reference>
<dbReference type="GO" id="GO:0003677">
    <property type="term" value="F:DNA binding"/>
    <property type="evidence" value="ECO:0007669"/>
    <property type="project" value="UniProtKB-KW"/>
</dbReference>
<dbReference type="Gene3D" id="2.60.120.10">
    <property type="entry name" value="Jelly Rolls"/>
    <property type="match status" value="1"/>
</dbReference>
<proteinExistence type="predicted"/>
<accession>A0A845UWS9</accession>
<dbReference type="InterPro" id="IPR012318">
    <property type="entry name" value="HTH_CRP"/>
</dbReference>
<dbReference type="PANTHER" id="PTHR24567">
    <property type="entry name" value="CRP FAMILY TRANSCRIPTIONAL REGULATORY PROTEIN"/>
    <property type="match status" value="1"/>
</dbReference>
<keyword evidence="2" id="KW-0238">DNA-binding</keyword>
<keyword evidence="1" id="KW-0805">Transcription regulation</keyword>
<dbReference type="InterPro" id="IPR000595">
    <property type="entry name" value="cNMP-bd_dom"/>
</dbReference>
<dbReference type="InterPro" id="IPR036388">
    <property type="entry name" value="WH-like_DNA-bd_sf"/>
</dbReference>
<dbReference type="InterPro" id="IPR050397">
    <property type="entry name" value="Env_Response_Regulators"/>
</dbReference>
<evidence type="ECO:0000256" key="3">
    <source>
        <dbReference type="ARBA" id="ARBA00023163"/>
    </source>
</evidence>
<protein>
    <submittedName>
        <fullName evidence="5">Crp/Fnr family transcriptional regulator</fullName>
    </submittedName>
</protein>
<dbReference type="EMBL" id="JAAGSC010000037">
    <property type="protein sequence ID" value="NDY95088.1"/>
    <property type="molecule type" value="Genomic_DNA"/>
</dbReference>
<dbReference type="CDD" id="cd00038">
    <property type="entry name" value="CAP_ED"/>
    <property type="match status" value="1"/>
</dbReference>
<dbReference type="InterPro" id="IPR014710">
    <property type="entry name" value="RmlC-like_jellyroll"/>
</dbReference>
<dbReference type="Gene3D" id="1.10.10.10">
    <property type="entry name" value="Winged helix-like DNA-binding domain superfamily/Winged helix DNA-binding domain"/>
    <property type="match status" value="1"/>
</dbReference>
<dbReference type="GO" id="GO:0003700">
    <property type="term" value="F:DNA-binding transcription factor activity"/>
    <property type="evidence" value="ECO:0007669"/>
    <property type="project" value="TreeGrafter"/>
</dbReference>
<dbReference type="PROSITE" id="PS51063">
    <property type="entry name" value="HTH_CRP_2"/>
    <property type="match status" value="1"/>
</dbReference>
<comment type="caution">
    <text evidence="5">The sequence shown here is derived from an EMBL/GenBank/DDBJ whole genome shotgun (WGS) entry which is preliminary data.</text>
</comment>
<dbReference type="Pfam" id="PF00027">
    <property type="entry name" value="cNMP_binding"/>
    <property type="match status" value="1"/>
</dbReference>
<evidence type="ECO:0000313" key="6">
    <source>
        <dbReference type="Proteomes" id="UP000484885"/>
    </source>
</evidence>
<evidence type="ECO:0000256" key="2">
    <source>
        <dbReference type="ARBA" id="ARBA00023125"/>
    </source>
</evidence>
<sequence length="248" mass="27381">MGRRSMVMQARLKNIGIVDDDDIAILEKLQRRTRDYLAGCTVQAERSRFECTRILLSGWAVRFRSGPNGARQIVNFLLPGDSIGLYGALFDQSDAGVEMITDGSLAEIPCTELMETFRQSGKLAVALCWIGAQDERVLEQQIFRIGALNATRRIAHLLVELQQRMLAAGTPPAEAMTMPITQKQIADALGISHVHANRCCRKLEKRGLVETGADGLTVLEPLELQQLCGFSKNALPPKQYLQKASTLT</sequence>
<dbReference type="Proteomes" id="UP000484885">
    <property type="component" value="Unassembled WGS sequence"/>
</dbReference>
<dbReference type="SUPFAM" id="SSF46785">
    <property type="entry name" value="Winged helix' DNA-binding domain"/>
    <property type="match status" value="1"/>
</dbReference>
<dbReference type="RefSeq" id="WP_164210494.1">
    <property type="nucleotide sequence ID" value="NZ_JAAGSC010000037.1"/>
</dbReference>
<dbReference type="InterPro" id="IPR036390">
    <property type="entry name" value="WH_DNA-bd_sf"/>
</dbReference>
<dbReference type="GO" id="GO:0005829">
    <property type="term" value="C:cytosol"/>
    <property type="evidence" value="ECO:0007669"/>
    <property type="project" value="TreeGrafter"/>
</dbReference>
<feature type="domain" description="HTH crp-type" evidence="4">
    <location>
        <begin position="148"/>
        <end position="222"/>
    </location>
</feature>
<keyword evidence="6" id="KW-1185">Reference proteome</keyword>
<keyword evidence="3" id="KW-0804">Transcription</keyword>
<evidence type="ECO:0000313" key="5">
    <source>
        <dbReference type="EMBL" id="NDY95088.1"/>
    </source>
</evidence>
<dbReference type="SUPFAM" id="SSF51206">
    <property type="entry name" value="cAMP-binding domain-like"/>
    <property type="match status" value="1"/>
</dbReference>
<dbReference type="InterPro" id="IPR018490">
    <property type="entry name" value="cNMP-bd_dom_sf"/>
</dbReference>
<gene>
    <name evidence="5" type="ORF">G3I74_05035</name>
</gene>
<evidence type="ECO:0000259" key="4">
    <source>
        <dbReference type="PROSITE" id="PS51063"/>
    </source>
</evidence>
<evidence type="ECO:0000256" key="1">
    <source>
        <dbReference type="ARBA" id="ARBA00023015"/>
    </source>
</evidence>
<name>A0A845UWS9_9GAMM</name>
<dbReference type="Pfam" id="PF13545">
    <property type="entry name" value="HTH_Crp_2"/>
    <property type="match status" value="1"/>
</dbReference>
<dbReference type="AlphaFoldDB" id="A0A845UWS9"/>
<organism evidence="5 6">
    <name type="scientific">Wenzhouxiangella limi</name>
    <dbReference type="NCBI Taxonomy" id="2707351"/>
    <lineage>
        <taxon>Bacteria</taxon>
        <taxon>Pseudomonadati</taxon>
        <taxon>Pseudomonadota</taxon>
        <taxon>Gammaproteobacteria</taxon>
        <taxon>Chromatiales</taxon>
        <taxon>Wenzhouxiangellaceae</taxon>
        <taxon>Wenzhouxiangella</taxon>
    </lineage>
</organism>